<feature type="transmembrane region" description="Helical" evidence="1">
    <location>
        <begin position="38"/>
        <end position="55"/>
    </location>
</feature>
<feature type="transmembrane region" description="Helical" evidence="1">
    <location>
        <begin position="141"/>
        <end position="168"/>
    </location>
</feature>
<evidence type="ECO:0000256" key="1">
    <source>
        <dbReference type="SAM" id="Phobius"/>
    </source>
</evidence>
<feature type="transmembrane region" description="Helical" evidence="1">
    <location>
        <begin position="67"/>
        <end position="88"/>
    </location>
</feature>
<name>A0A644V2U8_9ZZZZ</name>
<dbReference type="Pfam" id="PF02592">
    <property type="entry name" value="Vut_1"/>
    <property type="match status" value="1"/>
</dbReference>
<dbReference type="PANTHER" id="PTHR34300:SF2">
    <property type="entry name" value="QUEUOSINE PRECURSOR TRANSPORTER-RELATED"/>
    <property type="match status" value="1"/>
</dbReference>
<proteinExistence type="inferred from homology"/>
<organism evidence="2">
    <name type="scientific">bioreactor metagenome</name>
    <dbReference type="NCBI Taxonomy" id="1076179"/>
    <lineage>
        <taxon>unclassified sequences</taxon>
        <taxon>metagenomes</taxon>
        <taxon>ecological metagenomes</taxon>
    </lineage>
</organism>
<dbReference type="EMBL" id="VSSQ01000201">
    <property type="protein sequence ID" value="MPL85182.1"/>
    <property type="molecule type" value="Genomic_DNA"/>
</dbReference>
<accession>A0A644V2U8</accession>
<feature type="transmembrane region" description="Helical" evidence="1">
    <location>
        <begin position="174"/>
        <end position="196"/>
    </location>
</feature>
<reference evidence="2" key="1">
    <citation type="submission" date="2019-08" db="EMBL/GenBank/DDBJ databases">
        <authorList>
            <person name="Kucharzyk K."/>
            <person name="Murdoch R.W."/>
            <person name="Higgins S."/>
            <person name="Loffler F."/>
        </authorList>
    </citation>
    <scope>NUCLEOTIDE SEQUENCE</scope>
</reference>
<dbReference type="AlphaFoldDB" id="A0A644V2U8"/>
<sequence>MKKQVSVAFMAAGLLFTVCLIVANIIEQKLIMIGPVEATAGLLIFPVSYIVNDLIAEVWGFRKVRLIIWYGFFMNFLAVFVFRLSIWVPGSENFTHGDAFNLVLGNTMRITIASFVAFLTGSFLNAYVMSKMKILQKGRGFSIRAVLSTLIGEGADSIVFFIIAFYGVIPNNDLIILIATQTGMKTAYEILVLPLTNLIVKWVKKKEEVDVYDEGISYNPFKINKI</sequence>
<keyword evidence="1" id="KW-1133">Transmembrane helix</keyword>
<protein>
    <recommendedName>
        <fullName evidence="3">Queuosine transporter</fullName>
    </recommendedName>
</protein>
<gene>
    <name evidence="2" type="ORF">SDC9_31150</name>
</gene>
<evidence type="ECO:0008006" key="3">
    <source>
        <dbReference type="Google" id="ProtNLM"/>
    </source>
</evidence>
<keyword evidence="1" id="KW-0812">Transmembrane</keyword>
<evidence type="ECO:0000313" key="2">
    <source>
        <dbReference type="EMBL" id="MPL85182.1"/>
    </source>
</evidence>
<dbReference type="InterPro" id="IPR003744">
    <property type="entry name" value="YhhQ"/>
</dbReference>
<dbReference type="NCBIfam" id="TIGR00697">
    <property type="entry name" value="queuosine precursor transporter"/>
    <property type="match status" value="1"/>
</dbReference>
<comment type="caution">
    <text evidence="2">The sequence shown here is derived from an EMBL/GenBank/DDBJ whole genome shotgun (WGS) entry which is preliminary data.</text>
</comment>
<dbReference type="HAMAP" id="MF_02088">
    <property type="entry name" value="Q_prec_transport"/>
    <property type="match status" value="1"/>
</dbReference>
<feature type="transmembrane region" description="Helical" evidence="1">
    <location>
        <begin position="7"/>
        <end position="26"/>
    </location>
</feature>
<keyword evidence="1" id="KW-0472">Membrane</keyword>
<feature type="transmembrane region" description="Helical" evidence="1">
    <location>
        <begin position="108"/>
        <end position="129"/>
    </location>
</feature>
<dbReference type="PANTHER" id="PTHR34300">
    <property type="entry name" value="QUEUOSINE PRECURSOR TRANSPORTER-RELATED"/>
    <property type="match status" value="1"/>
</dbReference>